<keyword evidence="2" id="KW-0413">Isomerase</keyword>
<dbReference type="Pfam" id="PF01261">
    <property type="entry name" value="AP_endonuc_2"/>
    <property type="match status" value="1"/>
</dbReference>
<reference evidence="2 3" key="1">
    <citation type="submission" date="2018-06" db="EMBL/GenBank/DDBJ databases">
        <title>Spirosoma sp. HMF3257 Genome sequencing and assembly.</title>
        <authorList>
            <person name="Kang H."/>
            <person name="Cha I."/>
            <person name="Kim H."/>
            <person name="Kang J."/>
            <person name="Joh K."/>
        </authorList>
    </citation>
    <scope>NUCLEOTIDE SEQUENCE [LARGE SCALE GENOMIC DNA]</scope>
    <source>
        <strain evidence="2 3">HMF3257</strain>
    </source>
</reference>
<dbReference type="InterPro" id="IPR036237">
    <property type="entry name" value="Xyl_isomerase-like_sf"/>
</dbReference>
<dbReference type="Proteomes" id="UP000249016">
    <property type="component" value="Unassembled WGS sequence"/>
</dbReference>
<evidence type="ECO:0000313" key="3">
    <source>
        <dbReference type="Proteomes" id="UP000249016"/>
    </source>
</evidence>
<protein>
    <submittedName>
        <fullName evidence="2">Sugar phosphate isomerase/epimerase</fullName>
    </submittedName>
</protein>
<dbReference type="Gene3D" id="3.20.20.150">
    <property type="entry name" value="Divalent-metal-dependent TIM barrel enzymes"/>
    <property type="match status" value="1"/>
</dbReference>
<comment type="caution">
    <text evidence="2">The sequence shown here is derived from an EMBL/GenBank/DDBJ whole genome shotgun (WGS) entry which is preliminary data.</text>
</comment>
<gene>
    <name evidence="2" type="ORF">HMF3257_00840</name>
</gene>
<accession>A0A327NHD2</accession>
<name>A0A327NHD2_9BACT</name>
<proteinExistence type="predicted"/>
<dbReference type="InterPro" id="IPR050312">
    <property type="entry name" value="IolE/XylAMocC-like"/>
</dbReference>
<dbReference type="GO" id="GO:0016853">
    <property type="term" value="F:isomerase activity"/>
    <property type="evidence" value="ECO:0007669"/>
    <property type="project" value="UniProtKB-KW"/>
</dbReference>
<dbReference type="RefSeq" id="WP_111340225.1">
    <property type="nucleotide sequence ID" value="NZ_QLII01000001.1"/>
</dbReference>
<keyword evidence="3" id="KW-1185">Reference proteome</keyword>
<dbReference type="PANTHER" id="PTHR12110:SF53">
    <property type="entry name" value="BLR5974 PROTEIN"/>
    <property type="match status" value="1"/>
</dbReference>
<evidence type="ECO:0000259" key="1">
    <source>
        <dbReference type="Pfam" id="PF01261"/>
    </source>
</evidence>
<dbReference type="PANTHER" id="PTHR12110">
    <property type="entry name" value="HYDROXYPYRUVATE ISOMERASE"/>
    <property type="match status" value="1"/>
</dbReference>
<dbReference type="EMBL" id="QLII01000001">
    <property type="protein sequence ID" value="RAI73344.1"/>
    <property type="molecule type" value="Genomic_DNA"/>
</dbReference>
<dbReference type="InterPro" id="IPR013022">
    <property type="entry name" value="Xyl_isomerase-like_TIM-brl"/>
</dbReference>
<evidence type="ECO:0000313" key="2">
    <source>
        <dbReference type="EMBL" id="RAI73344.1"/>
    </source>
</evidence>
<feature type="domain" description="Xylose isomerase-like TIM barrel" evidence="1">
    <location>
        <begin position="64"/>
        <end position="301"/>
    </location>
</feature>
<dbReference type="AlphaFoldDB" id="A0A327NHD2"/>
<organism evidence="2 3">
    <name type="scientific">Spirosoma telluris</name>
    <dbReference type="NCBI Taxonomy" id="2183553"/>
    <lineage>
        <taxon>Bacteria</taxon>
        <taxon>Pseudomonadati</taxon>
        <taxon>Bacteroidota</taxon>
        <taxon>Cytophagia</taxon>
        <taxon>Cytophagales</taxon>
        <taxon>Cytophagaceae</taxon>
        <taxon>Spirosoma</taxon>
    </lineage>
</organism>
<dbReference type="OrthoDB" id="1114629at2"/>
<sequence>MNTTRRHFLGQLGTLATLPLLPAIDLLDAPKPLFFKISLAQWSLHRALLKKETTTLDFPTRARRDFGITAVEYVDQFVKNEPAYLKELLKRSQDEGVVNHLLMIDTAGNLVDTDGAKRADAITRHYAWAEAAKFLGCKTIRVNLQSKDSADEVRKRAIESMGRLAEKISPLGINVVAENHGGHSSDGSWMASIAKAVGKPNCGLLPDFGNFCQSHDWGSTEKPCEKIYDRYKGVSEMLPYAKGGVSAKSYRFNAQGQETTIDYARMLKLVKDAGFKGYIGVEFEGEGMAEEEGIRRTKALLESVGSKLV</sequence>
<dbReference type="SUPFAM" id="SSF51658">
    <property type="entry name" value="Xylose isomerase-like"/>
    <property type="match status" value="1"/>
</dbReference>